<proteinExistence type="predicted"/>
<evidence type="ECO:0000313" key="6">
    <source>
        <dbReference type="Proteomes" id="UP000005868"/>
    </source>
</evidence>
<feature type="coiled-coil region" evidence="3">
    <location>
        <begin position="254"/>
        <end position="281"/>
    </location>
</feature>
<feature type="domain" description="Alanyl-transfer RNA synthetases family profile" evidence="4">
    <location>
        <begin position="1"/>
        <end position="215"/>
    </location>
</feature>
<evidence type="ECO:0000256" key="1">
    <source>
        <dbReference type="ARBA" id="ARBA00022723"/>
    </source>
</evidence>
<dbReference type="GO" id="GO:0004813">
    <property type="term" value="F:alanine-tRNA ligase activity"/>
    <property type="evidence" value="ECO:0007669"/>
    <property type="project" value="InterPro"/>
</dbReference>
<dbReference type="eggNOG" id="COG0013">
    <property type="taxonomic scope" value="Bacteria"/>
</dbReference>
<dbReference type="GO" id="GO:0046872">
    <property type="term" value="F:metal ion binding"/>
    <property type="evidence" value="ECO:0007669"/>
    <property type="project" value="UniProtKB-KW"/>
</dbReference>
<gene>
    <name evidence="5" type="ordered locus">Tlie_1166</name>
</gene>
<dbReference type="Gene3D" id="3.30.980.10">
    <property type="entry name" value="Threonyl-trna Synthetase, Chain A, domain 2"/>
    <property type="match status" value="1"/>
</dbReference>
<keyword evidence="2" id="KW-0862">Zinc</keyword>
<dbReference type="KEGG" id="tli:Tlie_1166"/>
<organism evidence="5 6">
    <name type="scientific">Thermovirga lienii (strain ATCC BAA-1197 / DSM 17291 / Cas60314)</name>
    <dbReference type="NCBI Taxonomy" id="580340"/>
    <lineage>
        <taxon>Bacteria</taxon>
        <taxon>Thermotogati</taxon>
        <taxon>Synergistota</taxon>
        <taxon>Synergistia</taxon>
        <taxon>Synergistales</taxon>
        <taxon>Thermovirgaceae</taxon>
        <taxon>Thermovirga</taxon>
    </lineage>
</organism>
<evidence type="ECO:0000259" key="4">
    <source>
        <dbReference type="PROSITE" id="PS50860"/>
    </source>
</evidence>
<dbReference type="InterPro" id="IPR051335">
    <property type="entry name" value="Alanyl-tRNA_Editing_Enzymes"/>
</dbReference>
<dbReference type="PANTHER" id="PTHR43462">
    <property type="entry name" value="ALANYL-TRNA EDITING PROTEIN"/>
    <property type="match status" value="1"/>
</dbReference>
<dbReference type="GO" id="GO:0002161">
    <property type="term" value="F:aminoacyl-tRNA deacylase activity"/>
    <property type="evidence" value="ECO:0007669"/>
    <property type="project" value="UniProtKB-ARBA"/>
</dbReference>
<keyword evidence="5" id="KW-0436">Ligase</keyword>
<dbReference type="InterPro" id="IPR009000">
    <property type="entry name" value="Transl_B-barrel_sf"/>
</dbReference>
<dbReference type="Proteomes" id="UP000005868">
    <property type="component" value="Chromosome"/>
</dbReference>
<dbReference type="GO" id="GO:0003676">
    <property type="term" value="F:nucleic acid binding"/>
    <property type="evidence" value="ECO:0007669"/>
    <property type="project" value="InterPro"/>
</dbReference>
<dbReference type="GO" id="GO:0006419">
    <property type="term" value="P:alanyl-tRNA aminoacylation"/>
    <property type="evidence" value="ECO:0007669"/>
    <property type="project" value="InterPro"/>
</dbReference>
<keyword evidence="1" id="KW-0479">Metal-binding</keyword>
<keyword evidence="6" id="KW-1185">Reference proteome</keyword>
<protein>
    <submittedName>
        <fullName evidence="5">Alanyl-tRNA synthetase, class IIc</fullName>
    </submittedName>
</protein>
<reference evidence="6" key="1">
    <citation type="submission" date="2011-10" db="EMBL/GenBank/DDBJ databases">
        <title>The complete genome of chromosome of Thermovirga lienii DSM 17291.</title>
        <authorList>
            <consortium name="US DOE Joint Genome Institute (JGI-PGF)"/>
            <person name="Lucas S."/>
            <person name="Copeland A."/>
            <person name="Lapidus A."/>
            <person name="Glavina del Rio T."/>
            <person name="Dalin E."/>
            <person name="Tice H."/>
            <person name="Bruce D."/>
            <person name="Goodwin L."/>
            <person name="Pitluck S."/>
            <person name="Peters L."/>
            <person name="Mikhailova N."/>
            <person name="Saunders E."/>
            <person name="Kyrpides N."/>
            <person name="Mavromatis K."/>
            <person name="Ivanova N."/>
            <person name="Last F.I."/>
            <person name="Brettin T."/>
            <person name="Detter J.C."/>
            <person name="Han C."/>
            <person name="Larimer F."/>
            <person name="Land M."/>
            <person name="Hauser L."/>
            <person name="Markowitz V."/>
            <person name="Cheng J.-F."/>
            <person name="Hugenholtz P."/>
            <person name="Woyke T."/>
            <person name="Wu D."/>
            <person name="Spring S."/>
            <person name="Schroeder M."/>
            <person name="Brambilla E.-M."/>
            <person name="Klenk H.-P."/>
            <person name="Eisen J.A."/>
        </authorList>
    </citation>
    <scope>NUCLEOTIDE SEQUENCE [LARGE SCALE GENOMIC DNA]</scope>
    <source>
        <strain evidence="6">ATCC BAA-1197 / DSM 17291 / Cas60314</strain>
    </source>
</reference>
<sequence length="395" mass="44117">MRNDENLTNIVEVRDLKGKRCIISLAHMPYHPAGGGQPGDSGTLEGEEFLGDVRDCLLVDGRKFLDVHIIKGVPKVGMKVKASVDEERHRVLSRMHTGEHILSRVLETEIEGLRVNKVNISEEESSIYLSYDGNLDWEKLFSAEEKANEIIQKDLPVYVKNLTKEEAKAMKDLKINIDRIKGDTVRVVVVPEFDLIACSGSHVGSTLEVGGIFVTGFNGSPPNWSVSFTVHVDKYLQNYSKAVRKLMRKIGCPLDKLESVFASLQEERKNLSNAMDKARKYICLPWEKDSFGDADFYYALVEGALADMCSPAVKKKVLESPKSIVLCLFKDQASEGSARFIMARGESCNIDVRDFLKGSPTLKAKGGGASNWVQGITECVSMKEWRTALQKYYKI</sequence>
<dbReference type="EMBL" id="CP003096">
    <property type="protein sequence ID" value="AER66897.1"/>
    <property type="molecule type" value="Genomic_DNA"/>
</dbReference>
<dbReference type="PROSITE" id="PS50860">
    <property type="entry name" value="AA_TRNA_LIGASE_II_ALA"/>
    <property type="match status" value="1"/>
</dbReference>
<dbReference type="SUPFAM" id="SSF55186">
    <property type="entry name" value="ThrRS/AlaRS common domain"/>
    <property type="match status" value="1"/>
</dbReference>
<dbReference type="HOGENOM" id="CLU_703850_0_0_0"/>
<dbReference type="PANTHER" id="PTHR43462:SF1">
    <property type="entry name" value="ALANYL-TRNA EDITING PROTEIN AARSD1"/>
    <property type="match status" value="1"/>
</dbReference>
<dbReference type="SUPFAM" id="SSF50447">
    <property type="entry name" value="Translation proteins"/>
    <property type="match status" value="1"/>
</dbReference>
<dbReference type="AlphaFoldDB" id="G7V5B4"/>
<dbReference type="InterPro" id="IPR018165">
    <property type="entry name" value="Ala-tRNA-synth_IIc_core"/>
</dbReference>
<evidence type="ECO:0000256" key="3">
    <source>
        <dbReference type="SAM" id="Coils"/>
    </source>
</evidence>
<dbReference type="OrthoDB" id="9812949at2"/>
<evidence type="ECO:0000256" key="2">
    <source>
        <dbReference type="ARBA" id="ARBA00022833"/>
    </source>
</evidence>
<keyword evidence="3" id="KW-0175">Coiled coil</keyword>
<accession>G7V5B4</accession>
<dbReference type="InterPro" id="IPR018163">
    <property type="entry name" value="Thr/Ala-tRNA-synth_IIc_edit"/>
</dbReference>
<dbReference type="Gene3D" id="2.40.30.130">
    <property type="match status" value="1"/>
</dbReference>
<name>G7V5B4_THELD</name>
<evidence type="ECO:0000313" key="5">
    <source>
        <dbReference type="EMBL" id="AER66897.1"/>
    </source>
</evidence>
<dbReference type="STRING" id="580340.Tlie_1166"/>
<dbReference type="GO" id="GO:0005524">
    <property type="term" value="F:ATP binding"/>
    <property type="evidence" value="ECO:0007669"/>
    <property type="project" value="InterPro"/>
</dbReference>
<reference evidence="5 6" key="2">
    <citation type="journal article" date="2012" name="Stand. Genomic Sci.">
        <title>Genome sequence of the moderately thermophilic, amino-acid-degrading and sulfur-reducing bacterium Thermovirga lienii type strain (Cas60314(T)).</title>
        <authorList>
            <person name="Goker M."/>
            <person name="Saunders E."/>
            <person name="Lapidus A."/>
            <person name="Nolan M."/>
            <person name="Lucas S."/>
            <person name="Hammon N."/>
            <person name="Deshpande S."/>
            <person name="Cheng J.F."/>
            <person name="Han C."/>
            <person name="Tapia R."/>
            <person name="Goodwin L.A."/>
            <person name="Pitluck S."/>
            <person name="Liolios K."/>
            <person name="Mavromatis K."/>
            <person name="Pagani I."/>
            <person name="Ivanova N."/>
            <person name="Mikhailova N."/>
            <person name="Pati A."/>
            <person name="Chen A."/>
            <person name="Palaniappan K."/>
            <person name="Land M."/>
            <person name="Chang Y.J."/>
            <person name="Jeffries C.D."/>
            <person name="Brambilla E.M."/>
            <person name="Rohde M."/>
            <person name="Spring S."/>
            <person name="Detter J.C."/>
            <person name="Woyke T."/>
            <person name="Bristow J."/>
            <person name="Eisen J.A."/>
            <person name="Markowitz V."/>
            <person name="Hugenholtz P."/>
            <person name="Kyrpides N.C."/>
            <person name="Klenk H.P."/>
        </authorList>
    </citation>
    <scope>NUCLEOTIDE SEQUENCE [LARGE SCALE GENOMIC DNA]</scope>
    <source>
        <strain evidence="6">ATCC BAA-1197 / DSM 17291 / Cas60314</strain>
    </source>
</reference>
<keyword evidence="5" id="KW-0030">Aminoacyl-tRNA synthetase</keyword>